<comment type="caution">
    <text evidence="2">The sequence shown here is derived from an EMBL/GenBank/DDBJ whole genome shotgun (WGS) entry which is preliminary data.</text>
</comment>
<dbReference type="AlphaFoldDB" id="A0A927MIT7"/>
<dbReference type="InterPro" id="IPR029063">
    <property type="entry name" value="SAM-dependent_MTases_sf"/>
</dbReference>
<dbReference type="Pfam" id="PF08241">
    <property type="entry name" value="Methyltransf_11"/>
    <property type="match status" value="1"/>
</dbReference>
<proteinExistence type="predicted"/>
<dbReference type="Gene3D" id="3.40.50.150">
    <property type="entry name" value="Vaccinia Virus protein VP39"/>
    <property type="match status" value="1"/>
</dbReference>
<dbReference type="EMBL" id="JADBEL010000014">
    <property type="protein sequence ID" value="MBE1555484.1"/>
    <property type="molecule type" value="Genomic_DNA"/>
</dbReference>
<sequence length="197" mass="22222">MGSWFPQLYDLAMRPLEATRFKKIRTELVREAGGNVLEIGSGTGVNFPYYRCATQVTAIEPNPMMSERGKRRLEQANVPIDVWEASAESLPFEDDTFDTVIATLVFCTIPNPSKALEEMRRVSKPGAEITFFEHVRMNSPVFGKTQDIMNPLWTKICDGCNLNRATLSMIEQAGIEVTHVESLYQKLFLSIKGLNIK</sequence>
<dbReference type="GO" id="GO:0008757">
    <property type="term" value="F:S-adenosylmethionine-dependent methyltransferase activity"/>
    <property type="evidence" value="ECO:0007669"/>
    <property type="project" value="InterPro"/>
</dbReference>
<dbReference type="PANTHER" id="PTHR45036">
    <property type="entry name" value="METHYLTRANSFERASE LIKE 7B"/>
    <property type="match status" value="1"/>
</dbReference>
<dbReference type="RefSeq" id="WP_192599203.1">
    <property type="nucleotide sequence ID" value="NZ_JADBEL010000014.1"/>
</dbReference>
<organism evidence="2 3">
    <name type="scientific">Sporosarcina limicola</name>
    <dbReference type="NCBI Taxonomy" id="34101"/>
    <lineage>
        <taxon>Bacteria</taxon>
        <taxon>Bacillati</taxon>
        <taxon>Bacillota</taxon>
        <taxon>Bacilli</taxon>
        <taxon>Bacillales</taxon>
        <taxon>Caryophanaceae</taxon>
        <taxon>Sporosarcina</taxon>
    </lineage>
</organism>
<dbReference type="InterPro" id="IPR013216">
    <property type="entry name" value="Methyltransf_11"/>
</dbReference>
<evidence type="ECO:0000259" key="1">
    <source>
        <dbReference type="Pfam" id="PF08241"/>
    </source>
</evidence>
<dbReference type="InterPro" id="IPR052356">
    <property type="entry name" value="Thiol_S-MT"/>
</dbReference>
<protein>
    <submittedName>
        <fullName evidence="2">Ubiquinone/menaquinone biosynthesis C-methylase UbiE</fullName>
    </submittedName>
</protein>
<dbReference type="Proteomes" id="UP000658225">
    <property type="component" value="Unassembled WGS sequence"/>
</dbReference>
<name>A0A927MIT7_9BACL</name>
<dbReference type="PANTHER" id="PTHR45036:SF1">
    <property type="entry name" value="METHYLTRANSFERASE LIKE 7A"/>
    <property type="match status" value="1"/>
</dbReference>
<keyword evidence="2" id="KW-0830">Ubiquinone</keyword>
<dbReference type="CDD" id="cd02440">
    <property type="entry name" value="AdoMet_MTases"/>
    <property type="match status" value="1"/>
</dbReference>
<evidence type="ECO:0000313" key="2">
    <source>
        <dbReference type="EMBL" id="MBE1555484.1"/>
    </source>
</evidence>
<feature type="domain" description="Methyltransferase type 11" evidence="1">
    <location>
        <begin position="37"/>
        <end position="129"/>
    </location>
</feature>
<keyword evidence="3" id="KW-1185">Reference proteome</keyword>
<accession>A0A927MIT7</accession>
<evidence type="ECO:0000313" key="3">
    <source>
        <dbReference type="Proteomes" id="UP000658225"/>
    </source>
</evidence>
<gene>
    <name evidence="2" type="ORF">H4683_002604</name>
</gene>
<dbReference type="SUPFAM" id="SSF53335">
    <property type="entry name" value="S-adenosyl-L-methionine-dependent methyltransferases"/>
    <property type="match status" value="1"/>
</dbReference>
<reference evidence="2" key="1">
    <citation type="submission" date="2020-10" db="EMBL/GenBank/DDBJ databases">
        <title>Genomic Encyclopedia of Type Strains, Phase IV (KMG-IV): sequencing the most valuable type-strain genomes for metagenomic binning, comparative biology and taxonomic classification.</title>
        <authorList>
            <person name="Goeker M."/>
        </authorList>
    </citation>
    <scope>NUCLEOTIDE SEQUENCE</scope>
    <source>
        <strain evidence="2">DSM 13886</strain>
    </source>
</reference>